<name>A0A8X6TBY0_NEPPI</name>
<sequence>MFSNEATVSSEEVYNTQHEHKWALNNPNRNRTRASEQSFIVNMGTSVVAENLAGPCIFQLELTLASISPFFRRLYQKCLTISLHMSDAECGFNMIEGHLIT</sequence>
<reference evidence="1" key="1">
    <citation type="submission" date="2020-08" db="EMBL/GenBank/DDBJ databases">
        <title>Multicomponent nature underlies the extraordinary mechanical properties of spider dragline silk.</title>
        <authorList>
            <person name="Kono N."/>
            <person name="Nakamura H."/>
            <person name="Mori M."/>
            <person name="Yoshida Y."/>
            <person name="Ohtoshi R."/>
            <person name="Malay A.D."/>
            <person name="Moran D.A.P."/>
            <person name="Tomita M."/>
            <person name="Numata K."/>
            <person name="Arakawa K."/>
        </authorList>
    </citation>
    <scope>NUCLEOTIDE SEQUENCE</scope>
</reference>
<comment type="caution">
    <text evidence="1">The sequence shown here is derived from an EMBL/GenBank/DDBJ whole genome shotgun (WGS) entry which is preliminary data.</text>
</comment>
<accession>A0A8X6TBY0</accession>
<evidence type="ECO:0000313" key="2">
    <source>
        <dbReference type="Proteomes" id="UP000887013"/>
    </source>
</evidence>
<protein>
    <submittedName>
        <fullName evidence="1">Uncharacterized protein</fullName>
    </submittedName>
</protein>
<organism evidence="1 2">
    <name type="scientific">Nephila pilipes</name>
    <name type="common">Giant wood spider</name>
    <name type="synonym">Nephila maculata</name>
    <dbReference type="NCBI Taxonomy" id="299642"/>
    <lineage>
        <taxon>Eukaryota</taxon>
        <taxon>Metazoa</taxon>
        <taxon>Ecdysozoa</taxon>
        <taxon>Arthropoda</taxon>
        <taxon>Chelicerata</taxon>
        <taxon>Arachnida</taxon>
        <taxon>Araneae</taxon>
        <taxon>Araneomorphae</taxon>
        <taxon>Entelegynae</taxon>
        <taxon>Araneoidea</taxon>
        <taxon>Nephilidae</taxon>
        <taxon>Nephila</taxon>
    </lineage>
</organism>
<proteinExistence type="predicted"/>
<dbReference type="Proteomes" id="UP000887013">
    <property type="component" value="Unassembled WGS sequence"/>
</dbReference>
<evidence type="ECO:0000313" key="1">
    <source>
        <dbReference type="EMBL" id="GFS93743.1"/>
    </source>
</evidence>
<gene>
    <name evidence="1" type="ORF">NPIL_236341</name>
</gene>
<keyword evidence="2" id="KW-1185">Reference proteome</keyword>
<dbReference type="AlphaFoldDB" id="A0A8X6TBY0"/>
<dbReference type="EMBL" id="BMAW01053966">
    <property type="protein sequence ID" value="GFS93743.1"/>
    <property type="molecule type" value="Genomic_DNA"/>
</dbReference>